<evidence type="ECO:0000313" key="3">
    <source>
        <dbReference type="Proteomes" id="UP000256845"/>
    </source>
</evidence>
<comment type="caution">
    <text evidence="2">The sequence shown here is derived from an EMBL/GenBank/DDBJ whole genome shotgun (WGS) entry which is preliminary data.</text>
</comment>
<keyword evidence="2" id="KW-0132">Cell division</keyword>
<keyword evidence="3" id="KW-1185">Reference proteome</keyword>
<dbReference type="AlphaFoldDB" id="A0A3D9HJY8"/>
<dbReference type="Gene3D" id="3.30.160.880">
    <property type="entry name" value="Cell division protein ZapA protomer, N-terminal domain"/>
    <property type="match status" value="1"/>
</dbReference>
<dbReference type="SUPFAM" id="SSF102829">
    <property type="entry name" value="Cell division protein ZapA-like"/>
    <property type="match status" value="1"/>
</dbReference>
<protein>
    <submittedName>
        <fullName evidence="2">Cell division protein ZapA</fullName>
    </submittedName>
</protein>
<keyword evidence="2" id="KW-0131">Cell cycle</keyword>
<sequence length="113" mass="12135">MSQVELVINGRTYAVTCDDGQEEHLRKLGGFLSSRVEELVGSIGQVGEARLMLMAGLMVADELSDAYGELEEMRQNGGGSTSQSGAEDENQALEMLDSVAERIEAIAARLEEA</sequence>
<name>A0A3D9HJY8_9PROT</name>
<gene>
    <name evidence="2" type="ORF">DFP90_105145</name>
</gene>
<dbReference type="RefSeq" id="WP_115937026.1">
    <property type="nucleotide sequence ID" value="NZ_QRDW01000005.1"/>
</dbReference>
<proteinExistence type="predicted"/>
<dbReference type="Pfam" id="PF05164">
    <property type="entry name" value="ZapA"/>
    <property type="match status" value="1"/>
</dbReference>
<accession>A0A3D9HJY8</accession>
<dbReference type="EMBL" id="QRDW01000005">
    <property type="protein sequence ID" value="RED49774.1"/>
    <property type="molecule type" value="Genomic_DNA"/>
</dbReference>
<evidence type="ECO:0000256" key="1">
    <source>
        <dbReference type="SAM" id="MobiDB-lite"/>
    </source>
</evidence>
<dbReference type="InterPro" id="IPR036192">
    <property type="entry name" value="Cell_div_ZapA-like_sf"/>
</dbReference>
<evidence type="ECO:0000313" key="2">
    <source>
        <dbReference type="EMBL" id="RED49774.1"/>
    </source>
</evidence>
<organism evidence="2 3">
    <name type="scientific">Aestuariispira insulae</name>
    <dbReference type="NCBI Taxonomy" id="1461337"/>
    <lineage>
        <taxon>Bacteria</taxon>
        <taxon>Pseudomonadati</taxon>
        <taxon>Pseudomonadota</taxon>
        <taxon>Alphaproteobacteria</taxon>
        <taxon>Rhodospirillales</taxon>
        <taxon>Kiloniellaceae</taxon>
        <taxon>Aestuariispira</taxon>
    </lineage>
</organism>
<dbReference type="InterPro" id="IPR042233">
    <property type="entry name" value="Cell_div_ZapA_N"/>
</dbReference>
<dbReference type="GO" id="GO:0051301">
    <property type="term" value="P:cell division"/>
    <property type="evidence" value="ECO:0007669"/>
    <property type="project" value="UniProtKB-KW"/>
</dbReference>
<dbReference type="OrthoDB" id="9797575at2"/>
<dbReference type="InterPro" id="IPR007838">
    <property type="entry name" value="Cell_div_ZapA-like"/>
</dbReference>
<feature type="region of interest" description="Disordered" evidence="1">
    <location>
        <begin position="73"/>
        <end position="93"/>
    </location>
</feature>
<dbReference type="Proteomes" id="UP000256845">
    <property type="component" value="Unassembled WGS sequence"/>
</dbReference>
<reference evidence="2 3" key="1">
    <citation type="submission" date="2018-07" db="EMBL/GenBank/DDBJ databases">
        <title>Genomic Encyclopedia of Type Strains, Phase III (KMG-III): the genomes of soil and plant-associated and newly described type strains.</title>
        <authorList>
            <person name="Whitman W."/>
        </authorList>
    </citation>
    <scope>NUCLEOTIDE SEQUENCE [LARGE SCALE GENOMIC DNA]</scope>
    <source>
        <strain evidence="2 3">CECT 8488</strain>
    </source>
</reference>